<name>A0ABR2QEW6_9ROSI</name>
<accession>A0ABR2QEW6</accession>
<reference evidence="1 2" key="1">
    <citation type="journal article" date="2024" name="G3 (Bethesda)">
        <title>Genome assembly of Hibiscus sabdariffa L. provides insights into metabolisms of medicinal natural products.</title>
        <authorList>
            <person name="Kim T."/>
        </authorList>
    </citation>
    <scope>NUCLEOTIDE SEQUENCE [LARGE SCALE GENOMIC DNA]</scope>
    <source>
        <strain evidence="1">TK-2024</strain>
        <tissue evidence="1">Old leaves</tissue>
    </source>
</reference>
<evidence type="ECO:0000313" key="1">
    <source>
        <dbReference type="EMBL" id="KAK8999230.1"/>
    </source>
</evidence>
<dbReference type="Proteomes" id="UP001396334">
    <property type="component" value="Unassembled WGS sequence"/>
</dbReference>
<organism evidence="1 2">
    <name type="scientific">Hibiscus sabdariffa</name>
    <name type="common">roselle</name>
    <dbReference type="NCBI Taxonomy" id="183260"/>
    <lineage>
        <taxon>Eukaryota</taxon>
        <taxon>Viridiplantae</taxon>
        <taxon>Streptophyta</taxon>
        <taxon>Embryophyta</taxon>
        <taxon>Tracheophyta</taxon>
        <taxon>Spermatophyta</taxon>
        <taxon>Magnoliopsida</taxon>
        <taxon>eudicotyledons</taxon>
        <taxon>Gunneridae</taxon>
        <taxon>Pentapetalae</taxon>
        <taxon>rosids</taxon>
        <taxon>malvids</taxon>
        <taxon>Malvales</taxon>
        <taxon>Malvaceae</taxon>
        <taxon>Malvoideae</taxon>
        <taxon>Hibiscus</taxon>
    </lineage>
</organism>
<keyword evidence="2" id="KW-1185">Reference proteome</keyword>
<evidence type="ECO:0000313" key="2">
    <source>
        <dbReference type="Proteomes" id="UP001396334"/>
    </source>
</evidence>
<proteinExistence type="predicted"/>
<dbReference type="EMBL" id="JBBPBN010000040">
    <property type="protein sequence ID" value="KAK8999230.1"/>
    <property type="molecule type" value="Genomic_DNA"/>
</dbReference>
<gene>
    <name evidence="1" type="ORF">V6N11_070406</name>
</gene>
<sequence length="74" mass="8743">MRRQNLNKKNLDISELFERSLSDFDLLARRDILIKEARETLKLGKKVVNAFGAEYEDLVAIKTLVWFWERAMVS</sequence>
<protein>
    <submittedName>
        <fullName evidence="1">Uncharacterized protein</fullName>
    </submittedName>
</protein>
<comment type="caution">
    <text evidence="1">The sequence shown here is derived from an EMBL/GenBank/DDBJ whole genome shotgun (WGS) entry which is preliminary data.</text>
</comment>